<gene>
    <name evidence="2" type="ORF">EYF80_034355</name>
</gene>
<comment type="caution">
    <text evidence="2">The sequence shown here is derived from an EMBL/GenBank/DDBJ whole genome shotgun (WGS) entry which is preliminary data.</text>
</comment>
<accession>A0A4Z2GQN2</accession>
<keyword evidence="3" id="KW-1185">Reference proteome</keyword>
<feature type="region of interest" description="Disordered" evidence="1">
    <location>
        <begin position="86"/>
        <end position="105"/>
    </location>
</feature>
<dbReference type="EMBL" id="SRLO01000456">
    <property type="protein sequence ID" value="TNN55405.1"/>
    <property type="molecule type" value="Genomic_DNA"/>
</dbReference>
<protein>
    <submittedName>
        <fullName evidence="2">Uncharacterized protein</fullName>
    </submittedName>
</protein>
<evidence type="ECO:0000256" key="1">
    <source>
        <dbReference type="SAM" id="MobiDB-lite"/>
    </source>
</evidence>
<evidence type="ECO:0000313" key="2">
    <source>
        <dbReference type="EMBL" id="TNN55405.1"/>
    </source>
</evidence>
<proteinExistence type="predicted"/>
<dbReference type="AlphaFoldDB" id="A0A4Z2GQN2"/>
<reference evidence="2 3" key="1">
    <citation type="submission" date="2019-03" db="EMBL/GenBank/DDBJ databases">
        <title>First draft genome of Liparis tanakae, snailfish: a comprehensive survey of snailfish specific genes.</title>
        <authorList>
            <person name="Kim W."/>
            <person name="Song I."/>
            <person name="Jeong J.-H."/>
            <person name="Kim D."/>
            <person name="Kim S."/>
            <person name="Ryu S."/>
            <person name="Song J.Y."/>
            <person name="Lee S.K."/>
        </authorList>
    </citation>
    <scope>NUCLEOTIDE SEQUENCE [LARGE SCALE GENOMIC DNA]</scope>
    <source>
        <tissue evidence="2">Muscle</tissue>
    </source>
</reference>
<feature type="region of interest" description="Disordered" evidence="1">
    <location>
        <begin position="47"/>
        <end position="71"/>
    </location>
</feature>
<name>A0A4Z2GQN2_9TELE</name>
<organism evidence="2 3">
    <name type="scientific">Liparis tanakae</name>
    <name type="common">Tanaka's snailfish</name>
    <dbReference type="NCBI Taxonomy" id="230148"/>
    <lineage>
        <taxon>Eukaryota</taxon>
        <taxon>Metazoa</taxon>
        <taxon>Chordata</taxon>
        <taxon>Craniata</taxon>
        <taxon>Vertebrata</taxon>
        <taxon>Euteleostomi</taxon>
        <taxon>Actinopterygii</taxon>
        <taxon>Neopterygii</taxon>
        <taxon>Teleostei</taxon>
        <taxon>Neoteleostei</taxon>
        <taxon>Acanthomorphata</taxon>
        <taxon>Eupercaria</taxon>
        <taxon>Perciformes</taxon>
        <taxon>Cottioidei</taxon>
        <taxon>Cottales</taxon>
        <taxon>Liparidae</taxon>
        <taxon>Liparis</taxon>
    </lineage>
</organism>
<sequence length="135" mass="14760">MRFPAEEPLGPSSSSRWRRHREAAGKAIPLFTLRLFGALVPMRCYQSTSSGRGQEFVVRQPSRSSEAEALGFRPIASADDFIDQISPLSDARRSPPASSSSSSISLLLDTSRFPNAPRSSPRHAGTASYYSVMQL</sequence>
<evidence type="ECO:0000313" key="3">
    <source>
        <dbReference type="Proteomes" id="UP000314294"/>
    </source>
</evidence>
<dbReference type="Proteomes" id="UP000314294">
    <property type="component" value="Unassembled WGS sequence"/>
</dbReference>